<dbReference type="InterPro" id="IPR000668">
    <property type="entry name" value="Peptidase_C1A_C"/>
</dbReference>
<keyword evidence="3" id="KW-1185">Reference proteome</keyword>
<dbReference type="InterPro" id="IPR025661">
    <property type="entry name" value="Pept_asp_AS"/>
</dbReference>
<dbReference type="Gene3D" id="3.90.70.10">
    <property type="entry name" value="Cysteine proteinases"/>
    <property type="match status" value="1"/>
</dbReference>
<gene>
    <name evidence="2" type="ORF">PEVE_00015469</name>
</gene>
<protein>
    <recommendedName>
        <fullName evidence="1">Peptidase C1A papain C-terminal domain-containing protein</fullName>
    </recommendedName>
</protein>
<dbReference type="Pfam" id="PF00112">
    <property type="entry name" value="Peptidase_C1"/>
    <property type="match status" value="1"/>
</dbReference>
<dbReference type="InterPro" id="IPR038765">
    <property type="entry name" value="Papain-like_cys_pep_sf"/>
</dbReference>
<organism evidence="2 3">
    <name type="scientific">Porites evermanni</name>
    <dbReference type="NCBI Taxonomy" id="104178"/>
    <lineage>
        <taxon>Eukaryota</taxon>
        <taxon>Metazoa</taxon>
        <taxon>Cnidaria</taxon>
        <taxon>Anthozoa</taxon>
        <taxon>Hexacorallia</taxon>
        <taxon>Scleractinia</taxon>
        <taxon>Fungiina</taxon>
        <taxon>Poritidae</taxon>
        <taxon>Porites</taxon>
    </lineage>
</organism>
<dbReference type="SUPFAM" id="SSF54001">
    <property type="entry name" value="Cysteine proteinases"/>
    <property type="match status" value="1"/>
</dbReference>
<comment type="caution">
    <text evidence="2">The sequence shown here is derived from an EMBL/GenBank/DDBJ whole genome shotgun (WGS) entry which is preliminary data.</text>
</comment>
<evidence type="ECO:0000313" key="3">
    <source>
        <dbReference type="Proteomes" id="UP001159427"/>
    </source>
</evidence>
<evidence type="ECO:0000313" key="2">
    <source>
        <dbReference type="EMBL" id="CAH3184477.1"/>
    </source>
</evidence>
<accession>A0ABN8RYD6</accession>
<feature type="domain" description="Peptidase C1A papain C-terminal" evidence="1">
    <location>
        <begin position="33"/>
        <end position="114"/>
    </location>
</feature>
<reference evidence="2 3" key="1">
    <citation type="submission" date="2022-05" db="EMBL/GenBank/DDBJ databases">
        <authorList>
            <consortium name="Genoscope - CEA"/>
            <person name="William W."/>
        </authorList>
    </citation>
    <scope>NUCLEOTIDE SEQUENCE [LARGE SCALE GENOMIC DNA]</scope>
</reference>
<name>A0ABN8RYD6_9CNID</name>
<proteinExistence type="predicted"/>
<dbReference type="PROSITE" id="PS00640">
    <property type="entry name" value="THIOL_PROTEASE_ASN"/>
    <property type="match status" value="1"/>
</dbReference>
<dbReference type="Proteomes" id="UP001159427">
    <property type="component" value="Unassembled WGS sequence"/>
</dbReference>
<dbReference type="EMBL" id="CALNXI010002195">
    <property type="protein sequence ID" value="CAH3184477.1"/>
    <property type="molecule type" value="Genomic_DNA"/>
</dbReference>
<sequence>MGPTTHGHRQTKLLARYFQESVLYCLAGKVSGRDKMMAEIYARGPIASGIMATSKLEAYEAGIYTEYNPSPMINHIASVASCGVENGTEYWIVRNSWRVPWGGEGWLRIVTSRYKDGKGDDYNLAIEQDCAFAVPTVEED</sequence>
<evidence type="ECO:0000259" key="1">
    <source>
        <dbReference type="Pfam" id="PF00112"/>
    </source>
</evidence>